<reference evidence="15" key="1">
    <citation type="submission" date="2013-07" db="EMBL/GenBank/DDBJ databases">
        <title>The Genome Sequence of Cryptococcus bestiolae CBS10118.</title>
        <authorList>
            <consortium name="The Broad Institute Genome Sequencing Platform"/>
            <person name="Cuomo C."/>
            <person name="Litvintseva A."/>
            <person name="Chen Y."/>
            <person name="Heitman J."/>
            <person name="Sun S."/>
            <person name="Springer D."/>
            <person name="Dromer F."/>
            <person name="Young S.K."/>
            <person name="Zeng Q."/>
            <person name="Gargeya S."/>
            <person name="Fitzgerald M."/>
            <person name="Abouelleil A."/>
            <person name="Alvarado L."/>
            <person name="Berlin A.M."/>
            <person name="Chapman S.B."/>
            <person name="Dewar J."/>
            <person name="Goldberg J."/>
            <person name="Griggs A."/>
            <person name="Gujja S."/>
            <person name="Hansen M."/>
            <person name="Howarth C."/>
            <person name="Imamovic A."/>
            <person name="Larimer J."/>
            <person name="McCowan C."/>
            <person name="Murphy C."/>
            <person name="Pearson M."/>
            <person name="Priest M."/>
            <person name="Roberts A."/>
            <person name="Saif S."/>
            <person name="Shea T."/>
            <person name="Sykes S."/>
            <person name="Wortman J."/>
            <person name="Nusbaum C."/>
            <person name="Birren B."/>
        </authorList>
    </citation>
    <scope>NUCLEOTIDE SEQUENCE [LARGE SCALE GENOMIC DNA]</scope>
    <source>
        <strain evidence="15">CBS 10118</strain>
    </source>
</reference>
<dbReference type="EMBL" id="KI894019">
    <property type="protein sequence ID" value="OCF27105.1"/>
    <property type="molecule type" value="Genomic_DNA"/>
</dbReference>
<dbReference type="GO" id="GO:0035145">
    <property type="term" value="C:exon-exon junction complex"/>
    <property type="evidence" value="ECO:0007669"/>
    <property type="project" value="InterPro"/>
</dbReference>
<evidence type="ECO:0000313" key="17">
    <source>
        <dbReference type="Proteomes" id="UP000092730"/>
    </source>
</evidence>
<dbReference type="GO" id="GO:0005737">
    <property type="term" value="C:cytoplasm"/>
    <property type="evidence" value="ECO:0007669"/>
    <property type="project" value="UniProtKB-SubCell"/>
</dbReference>
<dbReference type="GO" id="GO:0051028">
    <property type="term" value="P:mRNA transport"/>
    <property type="evidence" value="ECO:0007669"/>
    <property type="project" value="UniProtKB-KW"/>
</dbReference>
<evidence type="ECO:0000256" key="3">
    <source>
        <dbReference type="ARBA" id="ARBA00009548"/>
    </source>
</evidence>
<keyword evidence="10" id="KW-0866">Nonsense-mediated mRNA decay</keyword>
<dbReference type="RefSeq" id="XP_019048175.1">
    <property type="nucleotide sequence ID" value="XM_019188613.1"/>
</dbReference>
<feature type="compositionally biased region" description="Low complexity" evidence="13">
    <location>
        <begin position="747"/>
        <end position="764"/>
    </location>
</feature>
<feature type="compositionally biased region" description="Polar residues" evidence="13">
    <location>
        <begin position="679"/>
        <end position="710"/>
    </location>
</feature>
<dbReference type="Pfam" id="PF09405">
    <property type="entry name" value="Btz"/>
    <property type="match status" value="1"/>
</dbReference>
<keyword evidence="17" id="KW-1185">Reference proteome</keyword>
<feature type="compositionally biased region" description="Polar residues" evidence="13">
    <location>
        <begin position="723"/>
        <end position="741"/>
    </location>
</feature>
<dbReference type="EMBL" id="CP144542">
    <property type="protein sequence ID" value="WVW81250.1"/>
    <property type="molecule type" value="Genomic_DNA"/>
</dbReference>
<evidence type="ECO:0000313" key="15">
    <source>
        <dbReference type="EMBL" id="OCF27105.1"/>
    </source>
</evidence>
<protein>
    <recommendedName>
        <fullName evidence="14">Btz domain-containing protein</fullName>
    </recommendedName>
</protein>
<evidence type="ECO:0000256" key="11">
    <source>
        <dbReference type="ARBA" id="ARBA00023187"/>
    </source>
</evidence>
<dbReference type="GO" id="GO:0006397">
    <property type="term" value="P:mRNA processing"/>
    <property type="evidence" value="ECO:0007669"/>
    <property type="project" value="UniProtKB-KW"/>
</dbReference>
<dbReference type="Proteomes" id="UP000092730">
    <property type="component" value="Chromosome 2"/>
</dbReference>
<feature type="compositionally biased region" description="Polar residues" evidence="13">
    <location>
        <begin position="508"/>
        <end position="518"/>
    </location>
</feature>
<keyword evidence="4" id="KW-0813">Transport</keyword>
<evidence type="ECO:0000256" key="9">
    <source>
        <dbReference type="ARBA" id="ARBA00022884"/>
    </source>
</evidence>
<organism evidence="15">
    <name type="scientific">Kwoniella bestiolae CBS 10118</name>
    <dbReference type="NCBI Taxonomy" id="1296100"/>
    <lineage>
        <taxon>Eukaryota</taxon>
        <taxon>Fungi</taxon>
        <taxon>Dikarya</taxon>
        <taxon>Basidiomycota</taxon>
        <taxon>Agaricomycotina</taxon>
        <taxon>Tremellomycetes</taxon>
        <taxon>Tremellales</taxon>
        <taxon>Cryptococcaceae</taxon>
        <taxon>Kwoniella</taxon>
    </lineage>
</organism>
<keyword evidence="7" id="KW-0509">mRNA transport</keyword>
<dbReference type="KEGG" id="kbi:30206339"/>
<comment type="subcellular location">
    <subcellularLocation>
        <location evidence="2">Cytoplasm</location>
    </subcellularLocation>
    <subcellularLocation>
        <location evidence="1">Nucleus</location>
    </subcellularLocation>
</comment>
<feature type="region of interest" description="Disordered" evidence="13">
    <location>
        <begin position="1"/>
        <end position="518"/>
    </location>
</feature>
<keyword evidence="12" id="KW-0539">Nucleus</keyword>
<feature type="compositionally biased region" description="Basic and acidic residues" evidence="13">
    <location>
        <begin position="380"/>
        <end position="401"/>
    </location>
</feature>
<feature type="compositionally biased region" description="Gly residues" evidence="13">
    <location>
        <begin position="422"/>
        <end position="431"/>
    </location>
</feature>
<feature type="compositionally biased region" description="Pro residues" evidence="13">
    <location>
        <begin position="568"/>
        <end position="584"/>
    </location>
</feature>
<keyword evidence="5" id="KW-0963">Cytoplasm</keyword>
<feature type="compositionally biased region" description="Basic and acidic residues" evidence="13">
    <location>
        <begin position="113"/>
        <end position="146"/>
    </location>
</feature>
<reference evidence="16" key="4">
    <citation type="submission" date="2024-02" db="EMBL/GenBank/DDBJ databases">
        <title>Comparative genomics of Cryptococcus and Kwoniella reveals pathogenesis evolution and contrasting modes of karyotype evolution via chromosome fusion or intercentromeric recombination.</title>
        <authorList>
            <person name="Coelho M.A."/>
            <person name="David-Palma M."/>
            <person name="Shea T."/>
            <person name="Bowers K."/>
            <person name="McGinley-Smith S."/>
            <person name="Mohammad A.W."/>
            <person name="Gnirke A."/>
            <person name="Yurkov A.M."/>
            <person name="Nowrousian M."/>
            <person name="Sun S."/>
            <person name="Cuomo C.A."/>
            <person name="Heitman J."/>
        </authorList>
    </citation>
    <scope>NUCLEOTIDE SEQUENCE</scope>
    <source>
        <strain evidence="16">CBS 10118</strain>
    </source>
</reference>
<feature type="compositionally biased region" description="Basic and acidic residues" evidence="13">
    <location>
        <begin position="191"/>
        <end position="206"/>
    </location>
</feature>
<feature type="compositionally biased region" description="Acidic residues" evidence="13">
    <location>
        <begin position="99"/>
        <end position="112"/>
    </location>
</feature>
<dbReference type="GO" id="GO:0006417">
    <property type="term" value="P:regulation of translation"/>
    <property type="evidence" value="ECO:0007669"/>
    <property type="project" value="UniProtKB-KW"/>
</dbReference>
<evidence type="ECO:0000256" key="13">
    <source>
        <dbReference type="SAM" id="MobiDB-lite"/>
    </source>
</evidence>
<dbReference type="VEuPathDB" id="FungiDB:I302_01940"/>
<evidence type="ECO:0000256" key="2">
    <source>
        <dbReference type="ARBA" id="ARBA00004496"/>
    </source>
</evidence>
<feature type="compositionally biased region" description="Low complexity" evidence="13">
    <location>
        <begin position="450"/>
        <end position="483"/>
    </location>
</feature>
<dbReference type="GO" id="GO:0000184">
    <property type="term" value="P:nuclear-transcribed mRNA catabolic process, nonsense-mediated decay"/>
    <property type="evidence" value="ECO:0007669"/>
    <property type="project" value="UniProtKB-KW"/>
</dbReference>
<evidence type="ECO:0000259" key="14">
    <source>
        <dbReference type="Pfam" id="PF09405"/>
    </source>
</evidence>
<evidence type="ECO:0000256" key="10">
    <source>
        <dbReference type="ARBA" id="ARBA00023161"/>
    </source>
</evidence>
<feature type="compositionally biased region" description="Pro residues" evidence="13">
    <location>
        <begin position="232"/>
        <end position="241"/>
    </location>
</feature>
<dbReference type="OrthoDB" id="2565173at2759"/>
<keyword evidence="11" id="KW-0508">mRNA splicing</keyword>
<evidence type="ECO:0000313" key="16">
    <source>
        <dbReference type="EMBL" id="WVW81250.1"/>
    </source>
</evidence>
<feature type="compositionally biased region" description="Polar residues" evidence="13">
    <location>
        <begin position="1"/>
        <end position="18"/>
    </location>
</feature>
<dbReference type="STRING" id="1296100.A0A1B9G7U4"/>
<feature type="compositionally biased region" description="Low complexity" evidence="13">
    <location>
        <begin position="598"/>
        <end position="611"/>
    </location>
</feature>
<dbReference type="GO" id="GO:0003729">
    <property type="term" value="F:mRNA binding"/>
    <property type="evidence" value="ECO:0007669"/>
    <property type="project" value="InterPro"/>
</dbReference>
<feature type="compositionally biased region" description="Polar residues" evidence="13">
    <location>
        <begin position="325"/>
        <end position="337"/>
    </location>
</feature>
<feature type="compositionally biased region" description="Low complexity" evidence="13">
    <location>
        <begin position="20"/>
        <end position="29"/>
    </location>
</feature>
<comment type="similarity">
    <text evidence="3">Belongs to the CASC3 family.</text>
</comment>
<keyword evidence="9" id="KW-0694">RNA-binding</keyword>
<evidence type="ECO:0000256" key="8">
    <source>
        <dbReference type="ARBA" id="ARBA00022845"/>
    </source>
</evidence>
<reference evidence="15" key="3">
    <citation type="submission" date="2014-01" db="EMBL/GenBank/DDBJ databases">
        <title>Evolution of pathogenesis and genome organization in the Tremellales.</title>
        <authorList>
            <person name="Cuomo C."/>
            <person name="Litvintseva A."/>
            <person name="Heitman J."/>
            <person name="Chen Y."/>
            <person name="Sun S."/>
            <person name="Springer D."/>
            <person name="Dromer F."/>
            <person name="Young S."/>
            <person name="Zeng Q."/>
            <person name="Chapman S."/>
            <person name="Gujja S."/>
            <person name="Saif S."/>
            <person name="Birren B."/>
        </authorList>
    </citation>
    <scope>NUCLEOTIDE SEQUENCE</scope>
    <source>
        <strain evidence="15">CBS 10118</strain>
    </source>
</reference>
<reference evidence="16" key="2">
    <citation type="submission" date="2013-07" db="EMBL/GenBank/DDBJ databases">
        <authorList>
            <consortium name="The Broad Institute Genome Sequencing Platform"/>
            <person name="Cuomo C."/>
            <person name="Litvintseva A."/>
            <person name="Chen Y."/>
            <person name="Heitman J."/>
            <person name="Sun S."/>
            <person name="Springer D."/>
            <person name="Dromer F."/>
            <person name="Young S.K."/>
            <person name="Zeng Q."/>
            <person name="Gargeya S."/>
            <person name="Fitzgerald M."/>
            <person name="Abouelleil A."/>
            <person name="Alvarado L."/>
            <person name="Berlin A.M."/>
            <person name="Chapman S.B."/>
            <person name="Dewar J."/>
            <person name="Goldberg J."/>
            <person name="Griggs A."/>
            <person name="Gujja S."/>
            <person name="Hansen M."/>
            <person name="Howarth C."/>
            <person name="Imamovic A."/>
            <person name="Larimer J."/>
            <person name="McCowan C."/>
            <person name="Murphy C."/>
            <person name="Pearson M."/>
            <person name="Priest M."/>
            <person name="Roberts A."/>
            <person name="Saif S."/>
            <person name="Shea T."/>
            <person name="Sykes S."/>
            <person name="Wortman J."/>
            <person name="Nusbaum C."/>
            <person name="Birren B."/>
        </authorList>
    </citation>
    <scope>NUCLEOTIDE SEQUENCE</scope>
    <source>
        <strain evidence="16">CBS 10118</strain>
    </source>
</reference>
<dbReference type="GeneID" id="30206339"/>
<evidence type="ECO:0000256" key="5">
    <source>
        <dbReference type="ARBA" id="ARBA00022490"/>
    </source>
</evidence>
<feature type="compositionally biased region" description="Basic and acidic residues" evidence="13">
    <location>
        <begin position="359"/>
        <end position="371"/>
    </location>
</feature>
<feature type="compositionally biased region" description="Basic and acidic residues" evidence="13">
    <location>
        <begin position="49"/>
        <end position="58"/>
    </location>
</feature>
<evidence type="ECO:0000256" key="7">
    <source>
        <dbReference type="ARBA" id="ARBA00022816"/>
    </source>
</evidence>
<evidence type="ECO:0000256" key="1">
    <source>
        <dbReference type="ARBA" id="ARBA00004123"/>
    </source>
</evidence>
<dbReference type="GO" id="GO:0008380">
    <property type="term" value="P:RNA splicing"/>
    <property type="evidence" value="ECO:0007669"/>
    <property type="project" value="UniProtKB-KW"/>
</dbReference>
<feature type="region of interest" description="Disordered" evidence="13">
    <location>
        <begin position="564"/>
        <end position="618"/>
    </location>
</feature>
<evidence type="ECO:0000256" key="6">
    <source>
        <dbReference type="ARBA" id="ARBA00022664"/>
    </source>
</evidence>
<accession>A0A1B9G7U4</accession>
<proteinExistence type="inferred from homology"/>
<evidence type="ECO:0000256" key="4">
    <source>
        <dbReference type="ARBA" id="ARBA00022448"/>
    </source>
</evidence>
<feature type="compositionally biased region" description="Basic and acidic residues" evidence="13">
    <location>
        <begin position="165"/>
        <end position="181"/>
    </location>
</feature>
<feature type="compositionally biased region" description="Basic residues" evidence="13">
    <location>
        <begin position="59"/>
        <end position="72"/>
    </location>
</feature>
<feature type="compositionally biased region" description="Basic residues" evidence="13">
    <location>
        <begin position="247"/>
        <end position="256"/>
    </location>
</feature>
<sequence>MTDNAPIDTQLTQDTPIVNPSASPSTQPSSLPPPPSTSADVKPPSQPDEQPKAKDKSKAKSKKTKARPRRRVVASDSDPEEDDAASEGSLTDPSSASDSEPDPDSEEEEEEEVKGSKPQLEKEKETKTKTNEVVSRTEERTLEDSNRGGTSIKGKGKGKAGPNGVKREYTEEETKKYEEMKARRKEKQKAKKAELREIKRKEKESQSGKLAVDSKAVEADEESTVPLVADGSPPPSQPTALPPQNQKGRRGSKSQRRQSVVNDDPKIVPRQGQFWTHDQRSDPHLQQGFSGGGARGLPDWRGRGGFRGRGGRGFPNHTPAFGRFPQQNGTLQGQGQELTAEIPAESEKADGDEPVLAMDRLEKELAKKEKQPSATAVIPPKEKKWGHEAFEQIQTEKDKKAIPSPAMVARGGLRGLPRGRGRGFGSRGGHLGQPFRQPLSSLPFHPANLAATAAAAAAKSATAATSTAPAPASVPTSTATVVSQPPSLPLPKAEEQSTQPDSDDLLGESSQAVTIKLPGSSNTVEVAVVHPPQEQKSAAIAPAPETVSAQVQTPELNASGQAILYTSPVPPPQPIAQQLPPQPSMYPNVTAPSPYPTGSENGSMSSGMSHSQFVPTLPYPQKSHLQQNVVPTPSGYGMGSEFVPSSRPQVHVNGGAAQTRSFYPSAAPRSYPAQRPFYPQQQSYEYQPNSQRGSFSSSGHQQFYPSQPQHVNGYIDGRGSPFNGGSPQPYFTNNGHGQMNYFSPARPSQKISIKPPSSSTSATKTGEKELNGGQPTFATLTSTSGEFAQQATGYYPQHYNPYQQNGYDENGNTNGYYGANGYENWQGVGAQGYAYEGDYGY</sequence>
<gene>
    <name evidence="15" type="ORF">I302_01940</name>
    <name evidence="16" type="ORF">I302_103241</name>
</gene>
<name>A0A1B9G7U4_9TREE</name>
<feature type="domain" description="Btz" evidence="14">
    <location>
        <begin position="235"/>
        <end position="288"/>
    </location>
</feature>
<dbReference type="AlphaFoldDB" id="A0A1B9G7U4"/>
<keyword evidence="8" id="KW-0810">Translation regulation</keyword>
<keyword evidence="6" id="KW-0507">mRNA processing</keyword>
<feature type="region of interest" description="Disordered" evidence="13">
    <location>
        <begin position="661"/>
        <end position="773"/>
    </location>
</feature>
<evidence type="ECO:0000256" key="12">
    <source>
        <dbReference type="ARBA" id="ARBA00023242"/>
    </source>
</evidence>
<dbReference type="InterPro" id="IPR018545">
    <property type="entry name" value="Btz_dom"/>
</dbReference>